<comment type="caution">
    <text evidence="2">The sequence shown here is derived from an EMBL/GenBank/DDBJ whole genome shotgun (WGS) entry which is preliminary data.</text>
</comment>
<gene>
    <name evidence="2" type="ORF">B0T19DRAFT_401585</name>
</gene>
<dbReference type="EMBL" id="JAUEPO010000004">
    <property type="protein sequence ID" value="KAK3323248.1"/>
    <property type="molecule type" value="Genomic_DNA"/>
</dbReference>
<sequence>MSTDQSARFRELLPALHQLINLHFRGGPPPTPQDPPTLSFHENQAVVDLIRSISLEQPLPDDVTATVPEIVVDDAIAALTFVPWTPQEAAEIRSRAEQAMRDLVTLAQDDPSVIDKVVWLVGQVRSRVREERKVEKEVWKMKEAFLIRRVEAMEISSSSSTAAAVAAESRPSRDGEDIVIWEDPVDQDEEQRENGGVQRRENAEPGFFFEDPDGDSDKENRDPRIWGF</sequence>
<feature type="region of interest" description="Disordered" evidence="1">
    <location>
        <begin position="158"/>
        <end position="228"/>
    </location>
</feature>
<dbReference type="AlphaFoldDB" id="A0AAE0IDM3"/>
<proteinExistence type="predicted"/>
<accession>A0AAE0IDM3</accession>
<feature type="compositionally biased region" description="Basic and acidic residues" evidence="1">
    <location>
        <begin position="215"/>
        <end position="228"/>
    </location>
</feature>
<evidence type="ECO:0000313" key="3">
    <source>
        <dbReference type="Proteomes" id="UP001286456"/>
    </source>
</evidence>
<evidence type="ECO:0000256" key="1">
    <source>
        <dbReference type="SAM" id="MobiDB-lite"/>
    </source>
</evidence>
<reference evidence="2" key="1">
    <citation type="journal article" date="2023" name="Mol. Phylogenet. Evol.">
        <title>Genome-scale phylogeny and comparative genomics of the fungal order Sordariales.</title>
        <authorList>
            <person name="Hensen N."/>
            <person name="Bonometti L."/>
            <person name="Westerberg I."/>
            <person name="Brannstrom I.O."/>
            <person name="Guillou S."/>
            <person name="Cros-Aarteil S."/>
            <person name="Calhoun S."/>
            <person name="Haridas S."/>
            <person name="Kuo A."/>
            <person name="Mondo S."/>
            <person name="Pangilinan J."/>
            <person name="Riley R."/>
            <person name="LaButti K."/>
            <person name="Andreopoulos B."/>
            <person name="Lipzen A."/>
            <person name="Chen C."/>
            <person name="Yan M."/>
            <person name="Daum C."/>
            <person name="Ng V."/>
            <person name="Clum A."/>
            <person name="Steindorff A."/>
            <person name="Ohm R.A."/>
            <person name="Martin F."/>
            <person name="Silar P."/>
            <person name="Natvig D.O."/>
            <person name="Lalanne C."/>
            <person name="Gautier V."/>
            <person name="Ament-Velasquez S.L."/>
            <person name="Kruys A."/>
            <person name="Hutchinson M.I."/>
            <person name="Powell A.J."/>
            <person name="Barry K."/>
            <person name="Miller A.N."/>
            <person name="Grigoriev I.V."/>
            <person name="Debuchy R."/>
            <person name="Gladieux P."/>
            <person name="Hiltunen Thoren M."/>
            <person name="Johannesson H."/>
        </authorList>
    </citation>
    <scope>NUCLEOTIDE SEQUENCE</scope>
    <source>
        <strain evidence="2">SMH4131-1</strain>
    </source>
</reference>
<reference evidence="2" key="2">
    <citation type="submission" date="2023-06" db="EMBL/GenBank/DDBJ databases">
        <authorList>
            <consortium name="Lawrence Berkeley National Laboratory"/>
            <person name="Haridas S."/>
            <person name="Hensen N."/>
            <person name="Bonometti L."/>
            <person name="Westerberg I."/>
            <person name="Brannstrom I.O."/>
            <person name="Guillou S."/>
            <person name="Cros-Aarteil S."/>
            <person name="Calhoun S."/>
            <person name="Kuo A."/>
            <person name="Mondo S."/>
            <person name="Pangilinan J."/>
            <person name="Riley R."/>
            <person name="Labutti K."/>
            <person name="Andreopoulos B."/>
            <person name="Lipzen A."/>
            <person name="Chen C."/>
            <person name="Yanf M."/>
            <person name="Daum C."/>
            <person name="Ng V."/>
            <person name="Clum A."/>
            <person name="Steindorff A."/>
            <person name="Ohm R."/>
            <person name="Martin F."/>
            <person name="Silar P."/>
            <person name="Natvig D."/>
            <person name="Lalanne C."/>
            <person name="Gautier V."/>
            <person name="Ament-Velasquez S.L."/>
            <person name="Kruys A."/>
            <person name="Hutchinson M.I."/>
            <person name="Powell A.J."/>
            <person name="Barry K."/>
            <person name="Miller A.N."/>
            <person name="Grigoriev I.V."/>
            <person name="Debuchy R."/>
            <person name="Gladieux P."/>
            <person name="Thoren M.H."/>
            <person name="Johannesson H."/>
        </authorList>
    </citation>
    <scope>NUCLEOTIDE SEQUENCE</scope>
    <source>
        <strain evidence="2">SMH4131-1</strain>
    </source>
</reference>
<dbReference type="Proteomes" id="UP001286456">
    <property type="component" value="Unassembled WGS sequence"/>
</dbReference>
<name>A0AAE0IDM3_9PEZI</name>
<keyword evidence="3" id="KW-1185">Reference proteome</keyword>
<feature type="compositionally biased region" description="Low complexity" evidence="1">
    <location>
        <begin position="158"/>
        <end position="169"/>
    </location>
</feature>
<evidence type="ECO:0000313" key="2">
    <source>
        <dbReference type="EMBL" id="KAK3323248.1"/>
    </source>
</evidence>
<feature type="compositionally biased region" description="Acidic residues" evidence="1">
    <location>
        <begin position="177"/>
        <end position="191"/>
    </location>
</feature>
<organism evidence="2 3">
    <name type="scientific">Cercophora scortea</name>
    <dbReference type="NCBI Taxonomy" id="314031"/>
    <lineage>
        <taxon>Eukaryota</taxon>
        <taxon>Fungi</taxon>
        <taxon>Dikarya</taxon>
        <taxon>Ascomycota</taxon>
        <taxon>Pezizomycotina</taxon>
        <taxon>Sordariomycetes</taxon>
        <taxon>Sordariomycetidae</taxon>
        <taxon>Sordariales</taxon>
        <taxon>Lasiosphaeriaceae</taxon>
        <taxon>Cercophora</taxon>
    </lineage>
</organism>
<protein>
    <submittedName>
        <fullName evidence="2">Uncharacterized protein</fullName>
    </submittedName>
</protein>